<gene>
    <name evidence="8" type="ORF">KSZ_24730</name>
</gene>
<feature type="transmembrane region" description="Helical" evidence="7">
    <location>
        <begin position="525"/>
        <end position="547"/>
    </location>
</feature>
<evidence type="ECO:0008006" key="10">
    <source>
        <dbReference type="Google" id="ProtNLM"/>
    </source>
</evidence>
<keyword evidence="5 7" id="KW-0472">Membrane</keyword>
<keyword evidence="3 7" id="KW-0812">Transmembrane</keyword>
<evidence type="ECO:0000256" key="3">
    <source>
        <dbReference type="ARBA" id="ARBA00022692"/>
    </source>
</evidence>
<comment type="subcellular location">
    <subcellularLocation>
        <location evidence="1">Cell membrane</location>
        <topology evidence="1">Multi-pass membrane protein</topology>
    </subcellularLocation>
</comment>
<proteinExistence type="predicted"/>
<comment type="caution">
    <text evidence="8">The sequence shown here is derived from an EMBL/GenBank/DDBJ whole genome shotgun (WGS) entry which is preliminary data.</text>
</comment>
<evidence type="ECO:0000313" key="9">
    <source>
        <dbReference type="Proteomes" id="UP000635565"/>
    </source>
</evidence>
<dbReference type="Pfam" id="PF13440">
    <property type="entry name" value="Polysacc_synt_3"/>
    <property type="match status" value="1"/>
</dbReference>
<feature type="transmembrane region" description="Helical" evidence="7">
    <location>
        <begin position="175"/>
        <end position="201"/>
    </location>
</feature>
<reference evidence="8 9" key="1">
    <citation type="journal article" date="2021" name="Int. J. Syst. Evol. Microbiol.">
        <title>Reticulibacter mediterranei gen. nov., sp. nov., within the new family Reticulibacteraceae fam. nov., and Ktedonospora formicarum gen. nov., sp. nov., Ktedonobacter robiniae sp. nov., Dictyobacter formicarum sp. nov. and Dictyobacter arantiisoli sp. nov., belonging to the class Ktedonobacteria.</title>
        <authorList>
            <person name="Yabe S."/>
            <person name="Zheng Y."/>
            <person name="Wang C.M."/>
            <person name="Sakai Y."/>
            <person name="Abe K."/>
            <person name="Yokota A."/>
            <person name="Donadio S."/>
            <person name="Cavaletti L."/>
            <person name="Monciardini P."/>
        </authorList>
    </citation>
    <scope>NUCLEOTIDE SEQUENCE [LARGE SCALE GENOMIC DNA]</scope>
    <source>
        <strain evidence="8 9">SOSP1-9</strain>
    </source>
</reference>
<evidence type="ECO:0000256" key="1">
    <source>
        <dbReference type="ARBA" id="ARBA00004651"/>
    </source>
</evidence>
<accession>A0ABQ3VE88</accession>
<evidence type="ECO:0000256" key="2">
    <source>
        <dbReference type="ARBA" id="ARBA00022475"/>
    </source>
</evidence>
<protein>
    <recommendedName>
        <fullName evidence="10">Polysaccharide biosynthesis protein C-terminal domain-containing protein</fullName>
    </recommendedName>
</protein>
<evidence type="ECO:0000256" key="7">
    <source>
        <dbReference type="SAM" id="Phobius"/>
    </source>
</evidence>
<dbReference type="InterPro" id="IPR050833">
    <property type="entry name" value="Poly_Biosynth_Transport"/>
</dbReference>
<dbReference type="PANTHER" id="PTHR30250:SF11">
    <property type="entry name" value="O-ANTIGEN TRANSPORTER-RELATED"/>
    <property type="match status" value="1"/>
</dbReference>
<feature type="transmembrane region" description="Helical" evidence="7">
    <location>
        <begin position="404"/>
        <end position="426"/>
    </location>
</feature>
<organism evidence="8 9">
    <name type="scientific">Dictyobacter formicarum</name>
    <dbReference type="NCBI Taxonomy" id="2778368"/>
    <lineage>
        <taxon>Bacteria</taxon>
        <taxon>Bacillati</taxon>
        <taxon>Chloroflexota</taxon>
        <taxon>Ktedonobacteria</taxon>
        <taxon>Ktedonobacterales</taxon>
        <taxon>Dictyobacteraceae</taxon>
        <taxon>Dictyobacter</taxon>
    </lineage>
</organism>
<feature type="transmembrane region" description="Helical" evidence="7">
    <location>
        <begin position="495"/>
        <end position="513"/>
    </location>
</feature>
<feature type="transmembrane region" description="Helical" evidence="7">
    <location>
        <begin position="92"/>
        <end position="116"/>
    </location>
</feature>
<keyword evidence="2" id="KW-1003">Cell membrane</keyword>
<name>A0ABQ3VE88_9CHLR</name>
<feature type="transmembrane region" description="Helical" evidence="7">
    <location>
        <begin position="122"/>
        <end position="143"/>
    </location>
</feature>
<feature type="transmembrane region" description="Helical" evidence="7">
    <location>
        <begin position="432"/>
        <end position="450"/>
    </location>
</feature>
<feature type="transmembrane region" description="Helical" evidence="7">
    <location>
        <begin position="553"/>
        <end position="572"/>
    </location>
</feature>
<dbReference type="EMBL" id="BNJJ01000006">
    <property type="protein sequence ID" value="GHO84467.1"/>
    <property type="molecule type" value="Genomic_DNA"/>
</dbReference>
<evidence type="ECO:0000313" key="8">
    <source>
        <dbReference type="EMBL" id="GHO84467.1"/>
    </source>
</evidence>
<dbReference type="Proteomes" id="UP000635565">
    <property type="component" value="Unassembled WGS sequence"/>
</dbReference>
<evidence type="ECO:0000256" key="4">
    <source>
        <dbReference type="ARBA" id="ARBA00022989"/>
    </source>
</evidence>
<feature type="region of interest" description="Disordered" evidence="6">
    <location>
        <begin position="42"/>
        <end position="80"/>
    </location>
</feature>
<feature type="transmembrane region" description="Helical" evidence="7">
    <location>
        <begin position="221"/>
        <end position="241"/>
    </location>
</feature>
<evidence type="ECO:0000256" key="5">
    <source>
        <dbReference type="ARBA" id="ARBA00023136"/>
    </source>
</evidence>
<keyword evidence="4 7" id="KW-1133">Transmembrane helix</keyword>
<dbReference type="PANTHER" id="PTHR30250">
    <property type="entry name" value="PST FAMILY PREDICTED COLANIC ACID TRANSPORTER"/>
    <property type="match status" value="1"/>
</dbReference>
<feature type="transmembrane region" description="Helical" evidence="7">
    <location>
        <begin position="278"/>
        <end position="301"/>
    </location>
</feature>
<feature type="transmembrane region" description="Helical" evidence="7">
    <location>
        <begin position="365"/>
        <end position="383"/>
    </location>
</feature>
<keyword evidence="9" id="KW-1185">Reference proteome</keyword>
<feature type="transmembrane region" description="Helical" evidence="7">
    <location>
        <begin position="471"/>
        <end position="489"/>
    </location>
</feature>
<sequence length="602" mass="65769">MQKLPLRPLRLVGLAQRSKEDAVEVKGIDGRGRHTVELVENSAEDMQRQRVTSKKRLDLENSTTMTQHTSDDKPSPGDSEARRLLKRAPNSYLINQIYNLWFFFSSFLFTVLITHAVTTGDYGVYAIIQTFINTIIYLVALGIEDATVTFVPRLLSEFGMGVASQLARYLLALRLIILFVTIALIIFGLPLLATGLALIPITGSAAIAHNLQNPLLSRSSIPIALYVFGSGIGNLFSAFSAAQMRMHIVLIIGSIAQGALLLAGFVLLTIGWGIEGILWLQALVALLNALAFVCWLAPFLLKGAPHHRLPLKNIWQVSISAWLTNLATGALFKQVSIILLGVFLISVENIGYFNLSFQLADAANLLLVSGLTGVGGSALAAAFTGQNHQRLGQTWQALIKVETLLAAPVLVFCLFNAANIPTILYGSKFDPVGPLLTIFLFFNLLVRILGTTIHQSGLYVLGKPRQVVTSHWLSILIVIGVGIICIPIFGAAGALIADGLAKTTTGILLLIFIAPHIPTTQRREVLVFTGRFMLALTLAALPCLLWHPKDRILLGISGCLFIILCLGLLWWIKPLTQPDIELLRGMNPRMASYLKYFSRSRP</sequence>
<feature type="compositionally biased region" description="Basic and acidic residues" evidence="6">
    <location>
        <begin position="69"/>
        <end position="80"/>
    </location>
</feature>
<feature type="transmembrane region" description="Helical" evidence="7">
    <location>
        <begin position="248"/>
        <end position="272"/>
    </location>
</feature>
<evidence type="ECO:0000256" key="6">
    <source>
        <dbReference type="SAM" id="MobiDB-lite"/>
    </source>
</evidence>